<proteinExistence type="predicted"/>
<dbReference type="KEGG" id="kdj:28970890"/>
<feature type="region of interest" description="Disordered" evidence="1">
    <location>
        <begin position="84"/>
        <end position="221"/>
    </location>
</feature>
<feature type="compositionally biased region" description="Basic residues" evidence="1">
    <location>
        <begin position="88"/>
        <end position="98"/>
    </location>
</feature>
<feature type="compositionally biased region" description="Basic and acidic residues" evidence="1">
    <location>
        <begin position="171"/>
        <end position="180"/>
    </location>
</feature>
<dbReference type="EMBL" id="KI894035">
    <property type="protein sequence ID" value="OBR82431.1"/>
    <property type="molecule type" value="Genomic_DNA"/>
</dbReference>
<protein>
    <recommendedName>
        <fullName evidence="2">BRCT domain-containing protein</fullName>
    </recommendedName>
</protein>
<feature type="region of interest" description="Disordered" evidence="1">
    <location>
        <begin position="470"/>
        <end position="536"/>
    </location>
</feature>
<feature type="region of interest" description="Disordered" evidence="1">
    <location>
        <begin position="864"/>
        <end position="894"/>
    </location>
</feature>
<feature type="compositionally biased region" description="Polar residues" evidence="1">
    <location>
        <begin position="1289"/>
        <end position="1299"/>
    </location>
</feature>
<evidence type="ECO:0000313" key="5">
    <source>
        <dbReference type="Proteomes" id="UP000078595"/>
    </source>
</evidence>
<feature type="compositionally biased region" description="Low complexity" evidence="1">
    <location>
        <begin position="864"/>
        <end position="877"/>
    </location>
</feature>
<dbReference type="STRING" id="1296121.A0A1A5ZX99"/>
<feature type="compositionally biased region" description="Basic and acidic residues" evidence="1">
    <location>
        <begin position="187"/>
        <end position="197"/>
    </location>
</feature>
<feature type="region of interest" description="Disordered" evidence="1">
    <location>
        <begin position="1289"/>
        <end position="1314"/>
    </location>
</feature>
<reference evidence="3" key="1">
    <citation type="submission" date="2013-07" db="EMBL/GenBank/DDBJ databases">
        <title>The Genome Sequence of Cryptococcus dejecticola CBS10117.</title>
        <authorList>
            <consortium name="The Broad Institute Genome Sequencing Platform"/>
            <person name="Cuomo C."/>
            <person name="Litvintseva A."/>
            <person name="Chen Y."/>
            <person name="Heitman J."/>
            <person name="Sun S."/>
            <person name="Springer D."/>
            <person name="Dromer F."/>
            <person name="Young S.K."/>
            <person name="Zeng Q."/>
            <person name="Gargeya S."/>
            <person name="Fitzgerald M."/>
            <person name="Abouelleil A."/>
            <person name="Alvarado L."/>
            <person name="Berlin A.M."/>
            <person name="Chapman S.B."/>
            <person name="Dewar J."/>
            <person name="Goldberg J."/>
            <person name="Griggs A."/>
            <person name="Gujja S."/>
            <person name="Hansen M."/>
            <person name="Howarth C."/>
            <person name="Imamovic A."/>
            <person name="Larimer J."/>
            <person name="McCowan C."/>
            <person name="Murphy C."/>
            <person name="Pearson M."/>
            <person name="Priest M."/>
            <person name="Roberts A."/>
            <person name="Saif S."/>
            <person name="Shea T."/>
            <person name="Sykes S."/>
            <person name="Wortman J."/>
            <person name="Nusbaum C."/>
            <person name="Birren B."/>
        </authorList>
    </citation>
    <scope>NUCLEOTIDE SEQUENCE [LARGE SCALE GENOMIC DNA]</scope>
    <source>
        <strain evidence="3">CBS 10117</strain>
    </source>
</reference>
<dbReference type="OrthoDB" id="2575354at2759"/>
<feature type="region of interest" description="Disordered" evidence="1">
    <location>
        <begin position="1"/>
        <end position="66"/>
    </location>
</feature>
<feature type="compositionally biased region" description="Acidic residues" evidence="1">
    <location>
        <begin position="787"/>
        <end position="798"/>
    </location>
</feature>
<dbReference type="GeneID" id="28970890"/>
<feature type="region of interest" description="Disordered" evidence="1">
    <location>
        <begin position="245"/>
        <end position="268"/>
    </location>
</feature>
<dbReference type="SUPFAM" id="SSF52113">
    <property type="entry name" value="BRCT domain"/>
    <property type="match status" value="1"/>
</dbReference>
<feature type="compositionally biased region" description="Basic and acidic residues" evidence="1">
    <location>
        <begin position="150"/>
        <end position="161"/>
    </location>
</feature>
<feature type="compositionally biased region" description="Low complexity" evidence="1">
    <location>
        <begin position="1187"/>
        <end position="1196"/>
    </location>
</feature>
<feature type="region of interest" description="Disordered" evidence="1">
    <location>
        <begin position="1180"/>
        <end position="1209"/>
    </location>
</feature>
<feature type="region of interest" description="Disordered" evidence="1">
    <location>
        <begin position="621"/>
        <end position="658"/>
    </location>
</feature>
<feature type="compositionally biased region" description="Low complexity" evidence="1">
    <location>
        <begin position="622"/>
        <end position="642"/>
    </location>
</feature>
<sequence length="1328" mass="145621">MTLKSDPGPSKLSIHPSRLEQFSNNNNNNNNDFNPTYISGNPRPRANNGSASIPLDSGANSVPLRDKIRKRRVPVWTLPLKPLSRTAQAKKKAEKKRKADFYGGNRSPRAERKKATARARAAAIRRAEKIIEEREKRKNENSGTADADDPDRRDTSNDHAESSTTAAPKLSRSDTGPDHNTKKRKAGDKGKEREGNGKKRKKSKRSSSNIRDRNGQANLMSNGVRQLCPLELQAVQAEEKALNAAIQPSTSGSNAQNAVTIQPTPGPPTDSLVVVPAIADAVQEQTEDLPEPHIMNEQIRNHTMELTGSSDERVLPRQVEAGPSRRRTHHVQYPVGGESYDTDGDGIFVRPESEEAIDIWVDVALPDNMALIKKVEAEGGQISSEHTDEATQLIILHPASTYLFDMYCHPDWLRPRARERYRARQAQSGTVDELWQKKVLLKSHWVDKCLEAGKFLGHDDEWGGCRAGGPPVGILMSTEPPGAVQEETSGEGDQAANGDGESHDQSENVESPGDVPEPDQGESGGPDRIPPSDDNIVVDDASLPVIAEARSAPTAVGDVYEVIDIPTAETDILPTPITAASQTFPKHFKAISLSQLPSVQPADIPAIDSLDEATEILCGEVADPPSQAGPSSSAQNAPAQDAFANPLNDAGPSDFLQNAPAHDTIAEEEKPDPALQKTMFSGLKFWVDTTYPDRIPLIRRIKGAGGELVTSYPESTHVLIHNYKNHQWHSIVEGLSKQGIWSVNMSWISKSLDQGRRLHEFDFAVPHGVPLSDRKTAKKEEEKPAPEDDDNAEEIEEIPPEKMAGMFEREDKMTRKGGTKQSLAAFMASKYGVYSETDWLKLYKQWIRKKGRFKYLSTKAEAESSVPSSPVVPAPASRETSSSQPSPKKARLTGPALTTEELVRIFTEELPKQGTKNNTEFGIYMNQKYPAYSAISWTAHASQFRTGKGRFANIPMDPSISKSNVKVALPSPIPEVPSNKKAYTDEELVQIFSTPEVKQAGSKSFNTLGKDLAAKYGVYHVTTWAVLYSEWTRKTGRFKPAANGGTPSDPTNYSTPLEAPLASQAIRRGSSTSASTKASSSSSSKAAAALLSEDDEAEGGSLTTEEKAVIFKEREAEFTDRKLSSIEIGLVLKTEVGIYARATWRLQWTAWWRKEGEYASLPERLQSTIAAKAYADQQLPFRGGKPGSKSGSPSSPAIADKRSVSPLKRPKKIQERIPYTMEEEKKMAQYIARYRGSTPKAPSAWNAFAATYPARTAGAYSQHYREYQYRIDTYKPEIDADAIGSMDVTSHNVSGSQSRPVEVGSEDEHGDTPIMVIDDDDNNVISID</sequence>
<accession>A0A1A5ZX99</accession>
<reference evidence="4" key="2">
    <citation type="submission" date="2013-07" db="EMBL/GenBank/DDBJ databases">
        <authorList>
            <consortium name="The Broad Institute Genome Sequencing Platform"/>
            <person name="Cuomo C."/>
            <person name="Litvintseva A."/>
            <person name="Chen Y."/>
            <person name="Heitman J."/>
            <person name="Sun S."/>
            <person name="Springer D."/>
            <person name="Dromer F."/>
            <person name="Young S.K."/>
            <person name="Zeng Q."/>
            <person name="Gargeya S."/>
            <person name="Fitzgerald M."/>
            <person name="Abouelleil A."/>
            <person name="Alvarado L."/>
            <person name="Berlin A.M."/>
            <person name="Chapman S.B."/>
            <person name="Dewar J."/>
            <person name="Goldberg J."/>
            <person name="Griggs A."/>
            <person name="Gujja S."/>
            <person name="Hansen M."/>
            <person name="Howarth C."/>
            <person name="Imamovic A."/>
            <person name="Larimer J."/>
            <person name="McCowan C."/>
            <person name="Murphy C."/>
            <person name="Pearson M."/>
            <person name="Priest M."/>
            <person name="Roberts A."/>
            <person name="Saif S."/>
            <person name="Shea T."/>
            <person name="Sykes S."/>
            <person name="Wortman J."/>
            <person name="Nusbaum C."/>
            <person name="Birren B."/>
        </authorList>
    </citation>
    <scope>NUCLEOTIDE SEQUENCE</scope>
    <source>
        <strain evidence="4">CBS 10117</strain>
    </source>
</reference>
<dbReference type="InterPro" id="IPR001357">
    <property type="entry name" value="BRCT_dom"/>
</dbReference>
<feature type="domain" description="BRCT" evidence="2">
    <location>
        <begin position="371"/>
        <end position="460"/>
    </location>
</feature>
<feature type="domain" description="BRCT" evidence="2">
    <location>
        <begin position="675"/>
        <end position="765"/>
    </location>
</feature>
<feature type="compositionally biased region" description="Basic and acidic residues" evidence="1">
    <location>
        <begin position="125"/>
        <end position="140"/>
    </location>
</feature>
<dbReference type="RefSeq" id="XP_018260273.1">
    <property type="nucleotide sequence ID" value="XM_018410464.1"/>
</dbReference>
<feature type="compositionally biased region" description="Polar residues" evidence="1">
    <location>
        <begin position="246"/>
        <end position="263"/>
    </location>
</feature>
<feature type="compositionally biased region" description="Basic and acidic residues" evidence="1">
    <location>
        <begin position="772"/>
        <end position="786"/>
    </location>
</feature>
<organism evidence="3">
    <name type="scientific">Kwoniella dejecticola CBS 10117</name>
    <dbReference type="NCBI Taxonomy" id="1296121"/>
    <lineage>
        <taxon>Eukaryota</taxon>
        <taxon>Fungi</taxon>
        <taxon>Dikarya</taxon>
        <taxon>Basidiomycota</taxon>
        <taxon>Agaricomycotina</taxon>
        <taxon>Tremellomycetes</taxon>
        <taxon>Tremellales</taxon>
        <taxon>Cryptococcaceae</taxon>
        <taxon>Kwoniella</taxon>
    </lineage>
</organism>
<dbReference type="InterPro" id="IPR036420">
    <property type="entry name" value="BRCT_dom_sf"/>
</dbReference>
<gene>
    <name evidence="3" type="ORF">I303_07191</name>
    <name evidence="4" type="ORF">I303_108487</name>
</gene>
<feature type="region of interest" description="Disordered" evidence="1">
    <location>
        <begin position="772"/>
        <end position="800"/>
    </location>
</feature>
<reference evidence="4" key="3">
    <citation type="submission" date="2024-02" db="EMBL/GenBank/DDBJ databases">
        <title>Comparative genomics of Cryptococcus and Kwoniella reveals pathogenesis evolution and contrasting modes of karyotype evolution via chromosome fusion or intercentromeric recombination.</title>
        <authorList>
            <person name="Coelho M.A."/>
            <person name="David-Palma M."/>
            <person name="Shea T."/>
            <person name="Bowers K."/>
            <person name="McGinley-Smith S."/>
            <person name="Mohammad A.W."/>
            <person name="Gnirke A."/>
            <person name="Yurkov A.M."/>
            <person name="Nowrousian M."/>
            <person name="Sun S."/>
            <person name="Cuomo C.A."/>
            <person name="Heitman J."/>
        </authorList>
    </citation>
    <scope>NUCLEOTIDE SEQUENCE</scope>
    <source>
        <strain evidence="4">CBS 10117</strain>
    </source>
</reference>
<dbReference type="EMBL" id="CP144540">
    <property type="protein sequence ID" value="WWC65865.1"/>
    <property type="molecule type" value="Genomic_DNA"/>
</dbReference>
<keyword evidence="5" id="KW-1185">Reference proteome</keyword>
<evidence type="ECO:0000313" key="4">
    <source>
        <dbReference type="EMBL" id="WWC65865.1"/>
    </source>
</evidence>
<evidence type="ECO:0000259" key="2">
    <source>
        <dbReference type="PROSITE" id="PS50172"/>
    </source>
</evidence>
<dbReference type="Gene3D" id="3.40.50.10190">
    <property type="entry name" value="BRCT domain"/>
    <property type="match status" value="1"/>
</dbReference>
<dbReference type="Proteomes" id="UP000078595">
    <property type="component" value="Chromosome 11"/>
</dbReference>
<evidence type="ECO:0000256" key="1">
    <source>
        <dbReference type="SAM" id="MobiDB-lite"/>
    </source>
</evidence>
<dbReference type="VEuPathDB" id="FungiDB:I303_07191"/>
<dbReference type="PROSITE" id="PS50172">
    <property type="entry name" value="BRCT"/>
    <property type="match status" value="2"/>
</dbReference>
<name>A0A1A5ZX99_9TREE</name>
<evidence type="ECO:0000313" key="3">
    <source>
        <dbReference type="EMBL" id="OBR82431.1"/>
    </source>
</evidence>